<protein>
    <submittedName>
        <fullName evidence="2">TipAS antibiotic-recognition domain-containing protein</fullName>
    </submittedName>
</protein>
<dbReference type="Proteomes" id="UP000183200">
    <property type="component" value="Unassembled WGS sequence"/>
</dbReference>
<evidence type="ECO:0000259" key="1">
    <source>
        <dbReference type="Pfam" id="PF07739"/>
    </source>
</evidence>
<name>A0A1G9K2Y8_9SPHI</name>
<accession>A0A1G9K2Y8</accession>
<organism evidence="2 3">
    <name type="scientific">Pedobacter steynii</name>
    <dbReference type="NCBI Taxonomy" id="430522"/>
    <lineage>
        <taxon>Bacteria</taxon>
        <taxon>Pseudomonadati</taxon>
        <taxon>Bacteroidota</taxon>
        <taxon>Sphingobacteriia</taxon>
        <taxon>Sphingobacteriales</taxon>
        <taxon>Sphingobacteriaceae</taxon>
        <taxon>Pedobacter</taxon>
    </lineage>
</organism>
<dbReference type="Gene3D" id="1.10.490.50">
    <property type="entry name" value="Antibiotic binding domain of TipA-like multidrug resistance regulators"/>
    <property type="match status" value="1"/>
</dbReference>
<dbReference type="InterPro" id="IPR036244">
    <property type="entry name" value="TipA-like_antibiotic-bd"/>
</dbReference>
<dbReference type="InterPro" id="IPR012925">
    <property type="entry name" value="TipAS_dom"/>
</dbReference>
<feature type="domain" description="TipAS antibiotic-recognition" evidence="1">
    <location>
        <begin position="59"/>
        <end position="175"/>
    </location>
</feature>
<sequence length="181" mass="20948">MLPFRNYKRLLTLKRVRFNRLLYTVEDTMDLLKKKNMLELNDLYDRPSKDEAAGYRNVVVKNYETKVVVVDHAEGYLGALTKRDFETLVARQRELSASFVELSAKLPSSAAVQALVHEHYLNTRRLWGTFSALDKQGETYKGLGKLYLTDWRFPLLGGKSDPVLWSFIAKAMAYYADHHLL</sequence>
<evidence type="ECO:0000313" key="2">
    <source>
        <dbReference type="EMBL" id="SDL44280.1"/>
    </source>
</evidence>
<gene>
    <name evidence="2" type="ORF">SAMN05421820_101456</name>
</gene>
<keyword evidence="3" id="KW-1185">Reference proteome</keyword>
<dbReference type="SUPFAM" id="SSF89082">
    <property type="entry name" value="Antibiotic binding domain of TipA-like multidrug resistance regulators"/>
    <property type="match status" value="1"/>
</dbReference>
<dbReference type="OrthoDB" id="1894615at2"/>
<dbReference type="EMBL" id="FNGY01000001">
    <property type="protein sequence ID" value="SDL44280.1"/>
    <property type="molecule type" value="Genomic_DNA"/>
</dbReference>
<dbReference type="Pfam" id="PF07739">
    <property type="entry name" value="TipAS"/>
    <property type="match status" value="1"/>
</dbReference>
<reference evidence="3" key="1">
    <citation type="submission" date="2016-10" db="EMBL/GenBank/DDBJ databases">
        <authorList>
            <person name="Varghese N."/>
            <person name="Submissions S."/>
        </authorList>
    </citation>
    <scope>NUCLEOTIDE SEQUENCE [LARGE SCALE GENOMIC DNA]</scope>
    <source>
        <strain evidence="3">DSM 19110</strain>
    </source>
</reference>
<proteinExistence type="predicted"/>
<evidence type="ECO:0000313" key="3">
    <source>
        <dbReference type="Proteomes" id="UP000183200"/>
    </source>
</evidence>
<dbReference type="AlphaFoldDB" id="A0A1G9K2Y8"/>